<evidence type="ECO:0000313" key="2">
    <source>
        <dbReference type="EMBL" id="SKA91386.1"/>
    </source>
</evidence>
<feature type="transmembrane region" description="Helical" evidence="1">
    <location>
        <begin position="20"/>
        <end position="38"/>
    </location>
</feature>
<keyword evidence="1" id="KW-0472">Membrane</keyword>
<feature type="transmembrane region" description="Helical" evidence="1">
    <location>
        <begin position="82"/>
        <end position="105"/>
    </location>
</feature>
<dbReference type="EMBL" id="FUYB01000020">
    <property type="protein sequence ID" value="SKA91386.1"/>
    <property type="molecule type" value="Genomic_DNA"/>
</dbReference>
<gene>
    <name evidence="2" type="ORF">SAMN02745130_03275</name>
</gene>
<dbReference type="AlphaFoldDB" id="A0A1T4XPA4"/>
<keyword evidence="1" id="KW-0812">Transmembrane</keyword>
<dbReference type="Proteomes" id="UP000190460">
    <property type="component" value="Unassembled WGS sequence"/>
</dbReference>
<feature type="transmembrane region" description="Helical" evidence="1">
    <location>
        <begin position="45"/>
        <end position="70"/>
    </location>
</feature>
<dbReference type="STRING" id="92487.SAMN02745130_03275"/>
<name>A0A1T4XPA4_9GAMM</name>
<dbReference type="OrthoDB" id="5625883at2"/>
<sequence>MPWFPSYWYYWYTGKKKIAVISMVLNFVLLTLILNGLFNFSVWSVLLALLLDAVGLLVIAIYLVSLRALIPEALRMQTDALVVHYFLIPICLALVLSRFVTFLVAKALE</sequence>
<reference evidence="2 3" key="1">
    <citation type="submission" date="2017-02" db="EMBL/GenBank/DDBJ databases">
        <authorList>
            <person name="Peterson S.W."/>
        </authorList>
    </citation>
    <scope>NUCLEOTIDE SEQUENCE [LARGE SCALE GENOMIC DNA]</scope>
    <source>
        <strain evidence="2 3">ATCC 49788</strain>
    </source>
</reference>
<keyword evidence="1" id="KW-1133">Transmembrane helix</keyword>
<keyword evidence="3" id="KW-1185">Reference proteome</keyword>
<proteinExistence type="predicted"/>
<evidence type="ECO:0000256" key="1">
    <source>
        <dbReference type="SAM" id="Phobius"/>
    </source>
</evidence>
<protein>
    <submittedName>
        <fullName evidence="2">Uncharacterized protein</fullName>
    </submittedName>
</protein>
<evidence type="ECO:0000313" key="3">
    <source>
        <dbReference type="Proteomes" id="UP000190460"/>
    </source>
</evidence>
<organism evidence="2 3">
    <name type="scientific">Thiothrix eikelboomii</name>
    <dbReference type="NCBI Taxonomy" id="92487"/>
    <lineage>
        <taxon>Bacteria</taxon>
        <taxon>Pseudomonadati</taxon>
        <taxon>Pseudomonadota</taxon>
        <taxon>Gammaproteobacteria</taxon>
        <taxon>Thiotrichales</taxon>
        <taxon>Thiotrichaceae</taxon>
        <taxon>Thiothrix</taxon>
    </lineage>
</organism>
<accession>A0A1T4XPA4</accession>
<dbReference type="RefSeq" id="WP_078923715.1">
    <property type="nucleotide sequence ID" value="NZ_FUYB01000020.1"/>
</dbReference>